<name>A0AA37SAL3_9GAMM</name>
<evidence type="ECO:0000259" key="3">
    <source>
        <dbReference type="Pfam" id="PF00501"/>
    </source>
</evidence>
<evidence type="ECO:0000313" key="4">
    <source>
        <dbReference type="EMBL" id="GLQ31144.1"/>
    </source>
</evidence>
<feature type="region of interest" description="Disordered" evidence="2">
    <location>
        <begin position="751"/>
        <end position="777"/>
    </location>
</feature>
<dbReference type="RefSeq" id="WP_348524838.1">
    <property type="nucleotide sequence ID" value="NZ_BSNM01000011.1"/>
</dbReference>
<feature type="compositionally biased region" description="Basic and acidic residues" evidence="2">
    <location>
        <begin position="764"/>
        <end position="777"/>
    </location>
</feature>
<dbReference type="Proteomes" id="UP001161389">
    <property type="component" value="Unassembled WGS sequence"/>
</dbReference>
<keyword evidence="1" id="KW-0436">Ligase</keyword>
<dbReference type="PANTHER" id="PTHR43767:SF8">
    <property type="entry name" value="LONG-CHAIN-FATTY-ACID--COA LIGASE"/>
    <property type="match status" value="1"/>
</dbReference>
<dbReference type="InterPro" id="IPR042099">
    <property type="entry name" value="ANL_N_sf"/>
</dbReference>
<dbReference type="Pfam" id="PF14518">
    <property type="entry name" value="Haem_oxygenas_2"/>
    <property type="match status" value="1"/>
</dbReference>
<keyword evidence="5" id="KW-1185">Reference proteome</keyword>
<dbReference type="Pfam" id="PF23562">
    <property type="entry name" value="AMP-binding_C_3"/>
    <property type="match status" value="1"/>
</dbReference>
<evidence type="ECO:0000256" key="1">
    <source>
        <dbReference type="ARBA" id="ARBA00022598"/>
    </source>
</evidence>
<dbReference type="AlphaFoldDB" id="A0AA37SAL3"/>
<evidence type="ECO:0000313" key="5">
    <source>
        <dbReference type="Proteomes" id="UP001161389"/>
    </source>
</evidence>
<dbReference type="PROSITE" id="PS00455">
    <property type="entry name" value="AMP_BINDING"/>
    <property type="match status" value="1"/>
</dbReference>
<comment type="caution">
    <text evidence="4">The sequence shown here is derived from an EMBL/GenBank/DDBJ whole genome shotgun (WGS) entry which is preliminary data.</text>
</comment>
<dbReference type="SUPFAM" id="SSF56801">
    <property type="entry name" value="Acetyl-CoA synthetase-like"/>
    <property type="match status" value="1"/>
</dbReference>
<dbReference type="Pfam" id="PF00501">
    <property type="entry name" value="AMP-binding"/>
    <property type="match status" value="1"/>
</dbReference>
<dbReference type="InterPro" id="IPR050237">
    <property type="entry name" value="ATP-dep_AMP-bd_enzyme"/>
</dbReference>
<organism evidence="4 5">
    <name type="scientific">Litoribrevibacter albus</name>
    <dbReference type="NCBI Taxonomy" id="1473156"/>
    <lineage>
        <taxon>Bacteria</taxon>
        <taxon>Pseudomonadati</taxon>
        <taxon>Pseudomonadota</taxon>
        <taxon>Gammaproteobacteria</taxon>
        <taxon>Oceanospirillales</taxon>
        <taxon>Oceanospirillaceae</taxon>
        <taxon>Litoribrevibacter</taxon>
    </lineage>
</organism>
<gene>
    <name evidence="4" type="ORF">GCM10007876_16230</name>
</gene>
<dbReference type="Gene3D" id="1.20.910.10">
    <property type="entry name" value="Heme oxygenase-like"/>
    <property type="match status" value="1"/>
</dbReference>
<dbReference type="InterPro" id="IPR020845">
    <property type="entry name" value="AMP-binding_CS"/>
</dbReference>
<dbReference type="InterPro" id="IPR045851">
    <property type="entry name" value="AMP-bd_C_sf"/>
</dbReference>
<reference evidence="4" key="2">
    <citation type="submission" date="2023-01" db="EMBL/GenBank/DDBJ databases">
        <title>Draft genome sequence of Litoribrevibacter albus strain NBRC 110071.</title>
        <authorList>
            <person name="Sun Q."/>
            <person name="Mori K."/>
        </authorList>
    </citation>
    <scope>NUCLEOTIDE SEQUENCE</scope>
    <source>
        <strain evidence="4">NBRC 110071</strain>
    </source>
</reference>
<accession>A0AA37SAL3</accession>
<reference evidence="4" key="1">
    <citation type="journal article" date="2014" name="Int. J. Syst. Evol. Microbiol.">
        <title>Complete genome sequence of Corynebacterium casei LMG S-19264T (=DSM 44701T), isolated from a smear-ripened cheese.</title>
        <authorList>
            <consortium name="US DOE Joint Genome Institute (JGI-PGF)"/>
            <person name="Walter F."/>
            <person name="Albersmeier A."/>
            <person name="Kalinowski J."/>
            <person name="Ruckert C."/>
        </authorList>
    </citation>
    <scope>NUCLEOTIDE SEQUENCE</scope>
    <source>
        <strain evidence="4">NBRC 110071</strain>
    </source>
</reference>
<protein>
    <recommendedName>
        <fullName evidence="3">AMP-dependent synthetase/ligase domain-containing protein</fullName>
    </recommendedName>
</protein>
<dbReference type="Gene3D" id="3.40.50.12780">
    <property type="entry name" value="N-terminal domain of ligase-like"/>
    <property type="match status" value="1"/>
</dbReference>
<sequence length="777" mass="85405">MKSMRRASLPFAEVSNNADSPSVMLQQIMQVAERTPNQVALRGVDVSSNAANGNAVNGVEKTLTFKELKEAINTFSLILKTRKVKRLALIADNSFDWVIIDLACIDAGVGLLPIPLYFTEAQRDHAISNSGVDACVSLNSEQGIEKAQWTSYIVSPEATDICYDKITYTSGSTGTPKGVRLEQALIDDVVTSLSTVVDGVTSDLPRHLCTLPLATLLENIAGVYVPLTKGGEVILLPCSQLGFEGSSRINPEIWAYQLAKWQPKSIILTPELLKLLVYVKEKFGVRLDSLEFVAVGGAKVSDALLSQASDAGIPVFQGYGLSEVASVVALNANTDRSSKPSSVGKPLPHLTVQIADDGEILVSPKSSPDKIIHTGDLGRIDDDGCLYVNGRKKNLLISSFGRNVSPEWIESQVLASPFVHQCLVVGDGQPMLMALIVPTPLLESAQSARAIEQHLKAMNVGLPDYAQVKHWLLLSKPFSAESGTLTPNGRPRRQQIIQHYQNEIQNKYQEISIMQADQSIEPKGAKPSNTQIPFFKQLCVGTEQARQRLLSNPMFAAAEQGNITKEDYVAFLEQAYHHVKHTVPLLMTCGGRLSDSYEWLREAVAEYIDEEKGHQEWILNDIAACGGDKERVRVDDPWPSTELMVAYAYDSIQRKNPLAFFGMVHVLEGTSVSVATALANKIQTTLDLPNQAFSYLFSHGSLDLEHVDFFEQLMNKVTDEQDQKAIIHAANQFYELYGNIFRQLADAKQQRETSTKETPVVKSARTDDQAEGVEHVV</sequence>
<dbReference type="PANTHER" id="PTHR43767">
    <property type="entry name" value="LONG-CHAIN-FATTY-ACID--COA LIGASE"/>
    <property type="match status" value="1"/>
</dbReference>
<feature type="domain" description="AMP-dependent synthetase/ligase" evidence="3">
    <location>
        <begin position="31"/>
        <end position="358"/>
    </location>
</feature>
<dbReference type="InterPro" id="IPR000873">
    <property type="entry name" value="AMP-dep_synth/lig_dom"/>
</dbReference>
<dbReference type="InterPro" id="IPR016084">
    <property type="entry name" value="Haem_Oase-like_multi-hlx"/>
</dbReference>
<dbReference type="Gene3D" id="3.30.300.30">
    <property type="match status" value="1"/>
</dbReference>
<dbReference type="EMBL" id="BSNM01000011">
    <property type="protein sequence ID" value="GLQ31144.1"/>
    <property type="molecule type" value="Genomic_DNA"/>
</dbReference>
<evidence type="ECO:0000256" key="2">
    <source>
        <dbReference type="SAM" id="MobiDB-lite"/>
    </source>
</evidence>
<proteinExistence type="predicted"/>
<dbReference type="SMART" id="SM01236">
    <property type="entry name" value="Haem_oxygenase_2"/>
    <property type="match status" value="1"/>
</dbReference>
<dbReference type="GO" id="GO:0016874">
    <property type="term" value="F:ligase activity"/>
    <property type="evidence" value="ECO:0007669"/>
    <property type="project" value="UniProtKB-KW"/>
</dbReference>
<dbReference type="SUPFAM" id="SSF48613">
    <property type="entry name" value="Heme oxygenase-like"/>
    <property type="match status" value="1"/>
</dbReference>